<evidence type="ECO:0000256" key="2">
    <source>
        <dbReference type="ARBA" id="ARBA00009477"/>
    </source>
</evidence>
<dbReference type="Pfam" id="PF25967">
    <property type="entry name" value="RND-MFP_C"/>
    <property type="match status" value="1"/>
</dbReference>
<keyword evidence="4" id="KW-1003">Cell membrane</keyword>
<dbReference type="InterPro" id="IPR058626">
    <property type="entry name" value="MdtA-like_b-barrel"/>
</dbReference>
<keyword evidence="13" id="KW-1185">Reference proteome</keyword>
<dbReference type="InterPro" id="IPR058627">
    <property type="entry name" value="MdtA-like_C"/>
</dbReference>
<evidence type="ECO:0000313" key="13">
    <source>
        <dbReference type="Proteomes" id="UP000683557"/>
    </source>
</evidence>
<comment type="subcellular location">
    <subcellularLocation>
        <location evidence="1">Cell membrane</location>
    </subcellularLocation>
</comment>
<organism evidence="12 13">
    <name type="scientific">Geomonas oryzisoli</name>
    <dbReference type="NCBI Taxonomy" id="2847992"/>
    <lineage>
        <taxon>Bacteria</taxon>
        <taxon>Pseudomonadati</taxon>
        <taxon>Thermodesulfobacteriota</taxon>
        <taxon>Desulfuromonadia</taxon>
        <taxon>Geobacterales</taxon>
        <taxon>Geobacteraceae</taxon>
        <taxon>Geomonas</taxon>
    </lineage>
</organism>
<dbReference type="InterPro" id="IPR058624">
    <property type="entry name" value="MdtA-like_HH"/>
</dbReference>
<keyword evidence="3" id="KW-0813">Transport</keyword>
<evidence type="ECO:0000256" key="1">
    <source>
        <dbReference type="ARBA" id="ARBA00004236"/>
    </source>
</evidence>
<comment type="similarity">
    <text evidence="2">Belongs to the membrane fusion protein (MFP) (TC 8.A.1) family.</text>
</comment>
<evidence type="ECO:0000256" key="6">
    <source>
        <dbReference type="ARBA" id="ARBA00023136"/>
    </source>
</evidence>
<proteinExistence type="inferred from homology"/>
<evidence type="ECO:0000259" key="8">
    <source>
        <dbReference type="Pfam" id="PF25876"/>
    </source>
</evidence>
<dbReference type="EMBL" id="CP076723">
    <property type="protein sequence ID" value="QWV91758.1"/>
    <property type="molecule type" value="Genomic_DNA"/>
</dbReference>
<evidence type="ECO:0000259" key="11">
    <source>
        <dbReference type="Pfam" id="PF25967"/>
    </source>
</evidence>
<keyword evidence="6" id="KW-0472">Membrane</keyword>
<keyword evidence="5" id="KW-0997">Cell inner membrane</keyword>
<dbReference type="InterPro" id="IPR058625">
    <property type="entry name" value="MdtA-like_BSH"/>
</dbReference>
<dbReference type="Pfam" id="PF25917">
    <property type="entry name" value="BSH_RND"/>
    <property type="match status" value="1"/>
</dbReference>
<sequence>MDLLSWLLIAGGVCYESCYPPARKGEYSVRIISFSHPIPRFLLLLLLLALSDTGCSNKTEKPKTKAPAPVTVARVTQKDVPVELRAIGNVEPYATVALKSRVAGMITGVQFKEGDDVAKGALLFTVDPRPFQASLAQAQANLARDLASANNAREQAKRYASLWQEGIVTREQYDQLQATADSLAASVASLRAAVDNAKLQLEYCFIRSPMAGRTGGLTTHPGNLVKENDTALVSINQIVPLYVTFALPEKDLATIKGRIGGKLPVEARVAGSAVAERGTVTFLDNGVDPATGTIKVKATFANARKALWPGQFVNVAITLDTRKGATVVPTRAVQTGQQGEFVYLVKPDATAEVRPVTTGPSLDGMTVIEKGLAPGDTVVTDGQVKLVPGGKVAVKGGAPA</sequence>
<feature type="domain" description="Multidrug resistance protein MdtA-like beta-barrel" evidence="10">
    <location>
        <begin position="240"/>
        <end position="321"/>
    </location>
</feature>
<keyword evidence="7" id="KW-0175">Coiled coil</keyword>
<feature type="domain" description="Multidrug resistance protein MdtA-like alpha-helical hairpin" evidence="8">
    <location>
        <begin position="135"/>
        <end position="203"/>
    </location>
</feature>
<dbReference type="PANTHER" id="PTHR30469">
    <property type="entry name" value="MULTIDRUG RESISTANCE PROTEIN MDTA"/>
    <property type="match status" value="1"/>
</dbReference>
<reference evidence="12 13" key="1">
    <citation type="submission" date="2021-06" db="EMBL/GenBank/DDBJ databases">
        <title>Gemonas diversity in paddy soil.</title>
        <authorList>
            <person name="Liu G."/>
        </authorList>
    </citation>
    <scope>NUCLEOTIDE SEQUENCE [LARGE SCALE GENOMIC DNA]</scope>
    <source>
        <strain evidence="12 13">RG10</strain>
    </source>
</reference>
<gene>
    <name evidence="12" type="ORF">KP004_10995</name>
</gene>
<evidence type="ECO:0000256" key="5">
    <source>
        <dbReference type="ARBA" id="ARBA00022519"/>
    </source>
</evidence>
<accession>A0ABX8J0S6</accession>
<evidence type="ECO:0000259" key="9">
    <source>
        <dbReference type="Pfam" id="PF25917"/>
    </source>
</evidence>
<feature type="domain" description="Multidrug resistance protein MdtA-like barrel-sandwich hybrid" evidence="9">
    <location>
        <begin position="95"/>
        <end position="232"/>
    </location>
</feature>
<dbReference type="Pfam" id="PF25876">
    <property type="entry name" value="HH_MFP_RND"/>
    <property type="match status" value="1"/>
</dbReference>
<evidence type="ECO:0000256" key="3">
    <source>
        <dbReference type="ARBA" id="ARBA00022448"/>
    </source>
</evidence>
<evidence type="ECO:0000256" key="7">
    <source>
        <dbReference type="SAM" id="Coils"/>
    </source>
</evidence>
<dbReference type="PANTHER" id="PTHR30469:SF36">
    <property type="entry name" value="BLL3903 PROTEIN"/>
    <property type="match status" value="1"/>
</dbReference>
<feature type="domain" description="Multidrug resistance protein MdtA-like C-terminal permuted SH3" evidence="11">
    <location>
        <begin position="325"/>
        <end position="382"/>
    </location>
</feature>
<feature type="coiled-coil region" evidence="7">
    <location>
        <begin position="135"/>
        <end position="193"/>
    </location>
</feature>
<evidence type="ECO:0000256" key="4">
    <source>
        <dbReference type="ARBA" id="ARBA00022475"/>
    </source>
</evidence>
<dbReference type="NCBIfam" id="TIGR01730">
    <property type="entry name" value="RND_mfp"/>
    <property type="match status" value="1"/>
</dbReference>
<evidence type="ECO:0000259" key="10">
    <source>
        <dbReference type="Pfam" id="PF25944"/>
    </source>
</evidence>
<dbReference type="Pfam" id="PF25944">
    <property type="entry name" value="Beta-barrel_RND"/>
    <property type="match status" value="1"/>
</dbReference>
<name>A0ABX8J0S6_9BACT</name>
<protein>
    <submittedName>
        <fullName evidence="12">Efflux RND transporter periplasmic adaptor subunit</fullName>
    </submittedName>
</protein>
<dbReference type="Proteomes" id="UP000683557">
    <property type="component" value="Chromosome"/>
</dbReference>
<evidence type="ECO:0000313" key="12">
    <source>
        <dbReference type="EMBL" id="QWV91758.1"/>
    </source>
</evidence>
<dbReference type="InterPro" id="IPR006143">
    <property type="entry name" value="RND_pump_MFP"/>
</dbReference>